<dbReference type="RefSeq" id="WP_007014436.1">
    <property type="nucleotide sequence ID" value="NZ_AGFM01000056.1"/>
</dbReference>
<evidence type="ECO:0000256" key="6">
    <source>
        <dbReference type="RuleBase" id="RU003968"/>
    </source>
</evidence>
<feature type="binding site" evidence="5">
    <location>
        <position position="228"/>
    </location>
    <ligand>
        <name>FAD</name>
        <dbReference type="ChEBI" id="CHEBI:57692"/>
    </ligand>
</feature>
<evidence type="ECO:0000256" key="4">
    <source>
        <dbReference type="ARBA" id="ARBA00022827"/>
    </source>
</evidence>
<comment type="caution">
    <text evidence="8">The sequence shown here is derived from an EMBL/GenBank/DDBJ whole genome shotgun (WGS) entry which is preliminary data.</text>
</comment>
<comment type="similarity">
    <text evidence="2 6">Belongs to the GMC oxidoreductase family.</text>
</comment>
<feature type="domain" description="Glucose-methanol-choline oxidoreductase N-terminal" evidence="7">
    <location>
        <begin position="89"/>
        <end position="112"/>
    </location>
</feature>
<dbReference type="Gene3D" id="3.30.560.10">
    <property type="entry name" value="Glucose Oxidase, domain 3"/>
    <property type="match status" value="1"/>
</dbReference>
<dbReference type="InterPro" id="IPR036188">
    <property type="entry name" value="FAD/NAD-bd_sf"/>
</dbReference>
<evidence type="ECO:0000256" key="5">
    <source>
        <dbReference type="PIRSR" id="PIRSR000137-2"/>
    </source>
</evidence>
<dbReference type="Gene3D" id="3.50.50.60">
    <property type="entry name" value="FAD/NAD(P)-binding domain"/>
    <property type="match status" value="1"/>
</dbReference>
<organism evidence="8 9">
    <name type="scientific">Novosphingobium pentaromativorans US6-1</name>
    <dbReference type="NCBI Taxonomy" id="1088721"/>
    <lineage>
        <taxon>Bacteria</taxon>
        <taxon>Pseudomonadati</taxon>
        <taxon>Pseudomonadota</taxon>
        <taxon>Alphaproteobacteria</taxon>
        <taxon>Sphingomonadales</taxon>
        <taxon>Sphingomonadaceae</taxon>
        <taxon>Novosphingobium</taxon>
    </lineage>
</organism>
<dbReference type="InterPro" id="IPR007867">
    <property type="entry name" value="GMC_OxRtase_C"/>
</dbReference>
<dbReference type="PROSITE" id="PS51257">
    <property type="entry name" value="PROKAR_LIPOPROTEIN"/>
    <property type="match status" value="1"/>
</dbReference>
<dbReference type="Pfam" id="PF00732">
    <property type="entry name" value="GMC_oxred_N"/>
    <property type="match status" value="1"/>
</dbReference>
<dbReference type="SUPFAM" id="SSF54373">
    <property type="entry name" value="FAD-linked reductases, C-terminal domain"/>
    <property type="match status" value="1"/>
</dbReference>
<dbReference type="PROSITE" id="PS00623">
    <property type="entry name" value="GMC_OXRED_1"/>
    <property type="match status" value="1"/>
</dbReference>
<keyword evidence="9" id="KW-1185">Reference proteome</keyword>
<dbReference type="PANTHER" id="PTHR11552">
    <property type="entry name" value="GLUCOSE-METHANOL-CHOLINE GMC OXIDOREDUCTASE"/>
    <property type="match status" value="1"/>
</dbReference>
<dbReference type="Proteomes" id="UP000004030">
    <property type="component" value="Unassembled WGS sequence"/>
</dbReference>
<dbReference type="EMBL" id="AGFM01000056">
    <property type="protein sequence ID" value="EHJ59500.1"/>
    <property type="molecule type" value="Genomic_DNA"/>
</dbReference>
<dbReference type="PATRIC" id="fig|1088721.3.peg.3482"/>
<evidence type="ECO:0000256" key="1">
    <source>
        <dbReference type="ARBA" id="ARBA00001974"/>
    </source>
</evidence>
<keyword evidence="4 5" id="KW-0274">FAD</keyword>
<dbReference type="eggNOG" id="COG2303">
    <property type="taxonomic scope" value="Bacteria"/>
</dbReference>
<dbReference type="PIRSF" id="PIRSF000137">
    <property type="entry name" value="Alcohol_oxidase"/>
    <property type="match status" value="1"/>
</dbReference>
<dbReference type="SUPFAM" id="SSF51905">
    <property type="entry name" value="FAD/NAD(P)-binding domain"/>
    <property type="match status" value="1"/>
</dbReference>
<dbReference type="PANTHER" id="PTHR11552:SF147">
    <property type="entry name" value="CHOLINE DEHYDROGENASE, MITOCHONDRIAL"/>
    <property type="match status" value="1"/>
</dbReference>
<proteinExistence type="inferred from homology"/>
<accession>G6EGQ7</accession>
<comment type="cofactor">
    <cofactor evidence="1 5">
        <name>FAD</name>
        <dbReference type="ChEBI" id="CHEBI:57692"/>
    </cofactor>
</comment>
<protein>
    <recommendedName>
        <fullName evidence="7">Glucose-methanol-choline oxidoreductase N-terminal domain-containing protein</fullName>
    </recommendedName>
</protein>
<feature type="binding site" evidence="5">
    <location>
        <begin position="99"/>
        <end position="102"/>
    </location>
    <ligand>
        <name>FAD</name>
        <dbReference type="ChEBI" id="CHEBI:57692"/>
    </ligand>
</feature>
<dbReference type="GO" id="GO:0050660">
    <property type="term" value="F:flavin adenine dinucleotide binding"/>
    <property type="evidence" value="ECO:0007669"/>
    <property type="project" value="InterPro"/>
</dbReference>
<evidence type="ECO:0000256" key="2">
    <source>
        <dbReference type="ARBA" id="ARBA00010790"/>
    </source>
</evidence>
<dbReference type="Pfam" id="PF05199">
    <property type="entry name" value="GMC_oxred_C"/>
    <property type="match status" value="1"/>
</dbReference>
<name>G6EGQ7_9SPHN</name>
<evidence type="ECO:0000256" key="3">
    <source>
        <dbReference type="ARBA" id="ARBA00022630"/>
    </source>
</evidence>
<reference evidence="8 9" key="1">
    <citation type="journal article" date="2012" name="J. Bacteriol.">
        <title>Genome sequence of benzo(a)pyrene-degrading bacterium Novosphingobium pentaromativorans US6-1.</title>
        <authorList>
            <person name="Luo Y.R."/>
            <person name="Kang S.G."/>
            <person name="Kim S.J."/>
            <person name="Kim M.R."/>
            <person name="Li N."/>
            <person name="Lee J.H."/>
            <person name="Kwon K.K."/>
        </authorList>
    </citation>
    <scope>NUCLEOTIDE SEQUENCE [LARGE SCALE GENOMIC DNA]</scope>
    <source>
        <strain evidence="8 9">US6-1</strain>
    </source>
</reference>
<dbReference type="InterPro" id="IPR000172">
    <property type="entry name" value="GMC_OxRdtase_N"/>
</dbReference>
<dbReference type="InterPro" id="IPR012132">
    <property type="entry name" value="GMC_OxRdtase"/>
</dbReference>
<gene>
    <name evidence="8" type="ORF">NSU_3528</name>
</gene>
<evidence type="ECO:0000313" key="9">
    <source>
        <dbReference type="Proteomes" id="UP000004030"/>
    </source>
</evidence>
<dbReference type="KEGG" id="npn:JI59_21380"/>
<dbReference type="AlphaFoldDB" id="G6EGQ7"/>
<dbReference type="OrthoDB" id="9785276at2"/>
<evidence type="ECO:0000259" key="7">
    <source>
        <dbReference type="PROSITE" id="PS00623"/>
    </source>
</evidence>
<keyword evidence="3 6" id="KW-0285">Flavoprotein</keyword>
<sequence length="543" mass="59040">MQRREEAQGERYDYVVVGAGSAGCALAGRLAQDGRYRVLLLEAGPPNHFIWTRFALGCGKTLNDPRVNWCLQSQPQESMGGRRLHIPAGKIVGGSSAINGGVFMRGNPGDYDSWAQKGCFGWSWADVLPVYRRMERYVGDEVDPEVRGGEGPLCVTQVPERDPLISALISSAGEAGLPVNRDVNGRDQEGIWFGQATTRSGWRHSAADAYLRPQRRNSNLRVVTGALVDRVVVRDGRAEAVVYSTRAGPARAEASGEIILCAGGLHSPAILERSGIGDGRRLQSLDIPVVCDRPAVGENLQDHWATWMKWRVHGHATLNERTRGLRAVWEGLRFMATRRGALSLPFGSAVAAWRSDPAVSDCDVLFTANPFSYDNPETRKLNAFPGITISTMLLRPHSRGNLHISASDPVRPPSVDFRGLCDAHDVRVIARGMKFLRQVMQGQTLSRYRPEELSPGPDVDSESGLEAFIRAAGNSCYHPSGTCRMGSDEAAVVDPKLRVRGIAGLRVADNSIMPSIVSGNTNAVAIMIGERASEFVLADVPGR</sequence>
<dbReference type="GO" id="GO:0016614">
    <property type="term" value="F:oxidoreductase activity, acting on CH-OH group of donors"/>
    <property type="evidence" value="ECO:0007669"/>
    <property type="project" value="InterPro"/>
</dbReference>
<evidence type="ECO:0000313" key="8">
    <source>
        <dbReference type="EMBL" id="EHJ59500.1"/>
    </source>
</evidence>